<dbReference type="AlphaFoldDB" id="A0A1V1PI75"/>
<proteinExistence type="predicted"/>
<comment type="caution">
    <text evidence="7">The sequence shown here is derived from an EMBL/GenBank/DDBJ whole genome shotgun (WGS) entry which is preliminary data.</text>
</comment>
<feature type="transmembrane region" description="Helical" evidence="5">
    <location>
        <begin position="131"/>
        <end position="148"/>
    </location>
</feature>
<evidence type="ECO:0000313" key="7">
    <source>
        <dbReference type="EMBL" id="ETR74443.1"/>
    </source>
</evidence>
<dbReference type="Gene3D" id="1.20.1540.10">
    <property type="entry name" value="Rhomboid-like"/>
    <property type="match status" value="1"/>
</dbReference>
<dbReference type="Proteomes" id="UP000189670">
    <property type="component" value="Unassembled WGS sequence"/>
</dbReference>
<dbReference type="Pfam" id="PF01694">
    <property type="entry name" value="Rhomboid"/>
    <property type="match status" value="1"/>
</dbReference>
<name>A0A1V1PI75_9BACT</name>
<keyword evidence="3 5" id="KW-1133">Transmembrane helix</keyword>
<evidence type="ECO:0000256" key="4">
    <source>
        <dbReference type="ARBA" id="ARBA00023136"/>
    </source>
</evidence>
<organism evidence="7 8">
    <name type="scientific">Candidatus Magnetoglobus multicellularis str. Araruama</name>
    <dbReference type="NCBI Taxonomy" id="890399"/>
    <lineage>
        <taxon>Bacteria</taxon>
        <taxon>Pseudomonadati</taxon>
        <taxon>Thermodesulfobacteriota</taxon>
        <taxon>Desulfobacteria</taxon>
        <taxon>Desulfobacterales</taxon>
        <taxon>Desulfobacteraceae</taxon>
        <taxon>Candidatus Magnetoglobus</taxon>
    </lineage>
</organism>
<feature type="domain" description="Peptidase S54 rhomboid" evidence="6">
    <location>
        <begin position="44"/>
        <end position="141"/>
    </location>
</feature>
<comment type="subcellular location">
    <subcellularLocation>
        <location evidence="1">Membrane</location>
        <topology evidence="1">Multi-pass membrane protein</topology>
    </subcellularLocation>
</comment>
<reference evidence="8" key="1">
    <citation type="submission" date="2012-11" db="EMBL/GenBank/DDBJ databases">
        <authorList>
            <person name="Lucero-Rivera Y.E."/>
            <person name="Tovar-Ramirez D."/>
        </authorList>
    </citation>
    <scope>NUCLEOTIDE SEQUENCE [LARGE SCALE GENOMIC DNA]</scope>
    <source>
        <strain evidence="8">Araruama</strain>
    </source>
</reference>
<evidence type="ECO:0000256" key="5">
    <source>
        <dbReference type="SAM" id="Phobius"/>
    </source>
</evidence>
<keyword evidence="4 5" id="KW-0472">Membrane</keyword>
<dbReference type="InterPro" id="IPR022764">
    <property type="entry name" value="Peptidase_S54_rhomboid_dom"/>
</dbReference>
<dbReference type="GO" id="GO:0016020">
    <property type="term" value="C:membrane"/>
    <property type="evidence" value="ECO:0007669"/>
    <property type="project" value="UniProtKB-SubCell"/>
</dbReference>
<evidence type="ECO:0000313" key="8">
    <source>
        <dbReference type="Proteomes" id="UP000189670"/>
    </source>
</evidence>
<dbReference type="EMBL" id="ATBP01000007">
    <property type="protein sequence ID" value="ETR74443.1"/>
    <property type="molecule type" value="Genomic_DNA"/>
</dbReference>
<evidence type="ECO:0000259" key="6">
    <source>
        <dbReference type="Pfam" id="PF01694"/>
    </source>
</evidence>
<protein>
    <submittedName>
        <fullName evidence="7">Peptidase, S54 (Rhomboid) family</fullName>
    </submittedName>
</protein>
<accession>A0A1V1PI75</accession>
<feature type="transmembrane region" description="Helical" evidence="5">
    <location>
        <begin position="103"/>
        <end position="124"/>
    </location>
</feature>
<sequence length="150" mass="16293">MKPMKLALEIVCLLWAIHLINVIFPGDLRLLGIRPRSIQGLPGIVCSPFLHSNLSHLCANSGALFVLLSVSFLYSMEMTLMALAYIVSIGGGMVWLLGAPGTLHIGASGVIFGLIGFLICSGYYHHNVKAVVISILVCFFMAVRYSHFSQ</sequence>
<evidence type="ECO:0000256" key="2">
    <source>
        <dbReference type="ARBA" id="ARBA00022692"/>
    </source>
</evidence>
<gene>
    <name evidence="7" type="ORF">OMM_06331</name>
</gene>
<keyword evidence="2 5" id="KW-0812">Transmembrane</keyword>
<feature type="transmembrane region" description="Helical" evidence="5">
    <location>
        <begin position="80"/>
        <end position="97"/>
    </location>
</feature>
<dbReference type="SUPFAM" id="SSF144091">
    <property type="entry name" value="Rhomboid-like"/>
    <property type="match status" value="1"/>
</dbReference>
<dbReference type="InterPro" id="IPR035952">
    <property type="entry name" value="Rhomboid-like_sf"/>
</dbReference>
<evidence type="ECO:0000256" key="1">
    <source>
        <dbReference type="ARBA" id="ARBA00004141"/>
    </source>
</evidence>
<evidence type="ECO:0000256" key="3">
    <source>
        <dbReference type="ARBA" id="ARBA00022989"/>
    </source>
</evidence>
<feature type="transmembrane region" description="Helical" evidence="5">
    <location>
        <begin position="49"/>
        <end position="73"/>
    </location>
</feature>
<dbReference type="GO" id="GO:0004252">
    <property type="term" value="F:serine-type endopeptidase activity"/>
    <property type="evidence" value="ECO:0007669"/>
    <property type="project" value="InterPro"/>
</dbReference>